<name>A0A2S4WBA7_9BASI</name>
<dbReference type="VEuPathDB" id="FungiDB:PSTT_03217"/>
<comment type="caution">
    <text evidence="2">The sequence shown here is derived from an EMBL/GenBank/DDBJ whole genome shotgun (WGS) entry which is preliminary data.</text>
</comment>
<accession>A0A2S4WBA7</accession>
<reference evidence="2 3" key="1">
    <citation type="submission" date="2017-12" db="EMBL/GenBank/DDBJ databases">
        <title>Gene loss provides genomic basis for host adaptation in cereal stripe rust fungi.</title>
        <authorList>
            <person name="Xia C."/>
        </authorList>
    </citation>
    <scope>NUCLEOTIDE SEQUENCE [LARGE SCALE GENOMIC DNA]</scope>
    <source>
        <strain evidence="2 3">93TX-2</strain>
    </source>
</reference>
<dbReference type="OrthoDB" id="10457842at2759"/>
<organism evidence="2 3">
    <name type="scientific">Puccinia striiformis</name>
    <dbReference type="NCBI Taxonomy" id="27350"/>
    <lineage>
        <taxon>Eukaryota</taxon>
        <taxon>Fungi</taxon>
        <taxon>Dikarya</taxon>
        <taxon>Basidiomycota</taxon>
        <taxon>Pucciniomycotina</taxon>
        <taxon>Pucciniomycetes</taxon>
        <taxon>Pucciniales</taxon>
        <taxon>Pucciniaceae</taxon>
        <taxon>Puccinia</taxon>
    </lineage>
</organism>
<feature type="compositionally biased region" description="Polar residues" evidence="1">
    <location>
        <begin position="105"/>
        <end position="125"/>
    </location>
</feature>
<keyword evidence="3" id="KW-1185">Reference proteome</keyword>
<gene>
    <name evidence="2" type="ORF">PSHT_05073</name>
</gene>
<sequence length="429" mass="46776">MYQDSPGMTCTLLIVCISSPLDQSSFSLVEIPPLQHSDKAPLETFTPQAHSLPAARLQIHSFSIKPRSIPSRSSSPQISPGSRCTPALSPPSRFTHDRVGLSIKQVLQSQSTRDNSNETTRTSPSICRALTPNPKLLDPRISNFKRSVHADPQPIHTWSYESSALDIYQTVGPATVSLSGSPVIQSTTTLIPSAQQISPSLLVEAFQPSIATGSKSRRNSTDSCDSVLSCTQSSRTVNTSVMKEAFLNVLPVDDACPSFPSSPSASQTIFDSSDWNLDHRYTINTSPEAFSASIWKRKRPAPLLLPQHEPGRSQLSISETSISFEISIELPEFSPDSITVAQRRDDNSIHIVADQVTGENTGHYERLIKLQGHDPQSSPSKEVTSKFDSSKSILSVRVIKLGCSRNRQHAVVCDNGSGLTGNKTYRLIL</sequence>
<feature type="compositionally biased region" description="Low complexity" evidence="1">
    <location>
        <begin position="65"/>
        <end position="83"/>
    </location>
</feature>
<dbReference type="Proteomes" id="UP000238274">
    <property type="component" value="Unassembled WGS sequence"/>
</dbReference>
<evidence type="ECO:0000313" key="2">
    <source>
        <dbReference type="EMBL" id="POW19059.1"/>
    </source>
</evidence>
<dbReference type="CDD" id="cd00298">
    <property type="entry name" value="ACD_sHsps_p23-like"/>
    <property type="match status" value="1"/>
</dbReference>
<feature type="region of interest" description="Disordered" evidence="1">
    <location>
        <begin position="65"/>
        <end position="128"/>
    </location>
</feature>
<dbReference type="EMBL" id="PKSM01000055">
    <property type="protein sequence ID" value="POW19059.1"/>
    <property type="molecule type" value="Genomic_DNA"/>
</dbReference>
<protein>
    <recommendedName>
        <fullName evidence="4">SHSP domain-containing protein</fullName>
    </recommendedName>
</protein>
<evidence type="ECO:0000313" key="3">
    <source>
        <dbReference type="Proteomes" id="UP000238274"/>
    </source>
</evidence>
<reference evidence="3" key="3">
    <citation type="journal article" date="2018" name="Mol. Plant Microbe Interact.">
        <title>Genome sequence resources for the wheat stripe rust pathogen (Puccinia striiformis f. sp. tritici) and the barley stripe rust pathogen (Puccinia striiformis f. sp. hordei).</title>
        <authorList>
            <person name="Xia C."/>
            <person name="Wang M."/>
            <person name="Yin C."/>
            <person name="Cornejo O.E."/>
            <person name="Hulbert S.H."/>
            <person name="Chen X."/>
        </authorList>
    </citation>
    <scope>NUCLEOTIDE SEQUENCE [LARGE SCALE GENOMIC DNA]</scope>
    <source>
        <strain evidence="3">93TX-2</strain>
    </source>
</reference>
<dbReference type="VEuPathDB" id="FungiDB:PSHT_05073"/>
<reference evidence="3" key="2">
    <citation type="journal article" date="2018" name="BMC Genomics">
        <title>Genomic insights into host adaptation between the wheat stripe rust pathogen (Puccinia striiformis f. sp. tritici) and the barley stripe rust pathogen (Puccinia striiformis f. sp. hordei).</title>
        <authorList>
            <person name="Xia C."/>
            <person name="Wang M."/>
            <person name="Yin C."/>
            <person name="Cornejo O.E."/>
            <person name="Hulbert S.H."/>
            <person name="Chen X."/>
        </authorList>
    </citation>
    <scope>NUCLEOTIDE SEQUENCE [LARGE SCALE GENOMIC DNA]</scope>
    <source>
        <strain evidence="3">93TX-2</strain>
    </source>
</reference>
<dbReference type="AlphaFoldDB" id="A0A2S4WBA7"/>
<evidence type="ECO:0000256" key="1">
    <source>
        <dbReference type="SAM" id="MobiDB-lite"/>
    </source>
</evidence>
<evidence type="ECO:0008006" key="4">
    <source>
        <dbReference type="Google" id="ProtNLM"/>
    </source>
</evidence>
<proteinExistence type="predicted"/>